<evidence type="ECO:0000313" key="2">
    <source>
        <dbReference type="Proteomes" id="UP001356427"/>
    </source>
</evidence>
<dbReference type="Proteomes" id="UP001356427">
    <property type="component" value="Unassembled WGS sequence"/>
</dbReference>
<proteinExistence type="predicted"/>
<accession>A0AAN8LF11</accession>
<reference evidence="1 2" key="1">
    <citation type="submission" date="2021-04" db="EMBL/GenBank/DDBJ databases">
        <authorList>
            <person name="De Guttry C."/>
            <person name="Zahm M."/>
            <person name="Klopp C."/>
            <person name="Cabau C."/>
            <person name="Louis A."/>
            <person name="Berthelot C."/>
            <person name="Parey E."/>
            <person name="Roest Crollius H."/>
            <person name="Montfort J."/>
            <person name="Robinson-Rechavi M."/>
            <person name="Bucao C."/>
            <person name="Bouchez O."/>
            <person name="Gislard M."/>
            <person name="Lluch J."/>
            <person name="Milhes M."/>
            <person name="Lampietro C."/>
            <person name="Lopez Roques C."/>
            <person name="Donnadieu C."/>
            <person name="Braasch I."/>
            <person name="Desvignes T."/>
            <person name="Postlethwait J."/>
            <person name="Bobe J."/>
            <person name="Wedekind C."/>
            <person name="Guiguen Y."/>
        </authorList>
    </citation>
    <scope>NUCLEOTIDE SEQUENCE [LARGE SCALE GENOMIC DNA]</scope>
    <source>
        <strain evidence="1">Cs_M1</strain>
        <tissue evidence="1">Blood</tissue>
    </source>
</reference>
<evidence type="ECO:0000313" key="1">
    <source>
        <dbReference type="EMBL" id="KAK6307227.1"/>
    </source>
</evidence>
<comment type="caution">
    <text evidence="1">The sequence shown here is derived from an EMBL/GenBank/DDBJ whole genome shotgun (WGS) entry which is preliminary data.</text>
</comment>
<gene>
    <name evidence="1" type="ORF">J4Q44_G00223750</name>
</gene>
<sequence>MSQRFPFLPRMGRQKHSEHGLNILHTVTGTRQSLEKLIGPILQRARGRRRVGVGRGTAVVTWAGWGWLAAVATATTGSCLLAGWPFLARSLFCSGKELRRELERDCKILGFKSEVLTVAVRWGL</sequence>
<protein>
    <submittedName>
        <fullName evidence="1">Uncharacterized protein</fullName>
    </submittedName>
</protein>
<dbReference type="EMBL" id="JAGTTL010000020">
    <property type="protein sequence ID" value="KAK6307227.1"/>
    <property type="molecule type" value="Genomic_DNA"/>
</dbReference>
<keyword evidence="2" id="KW-1185">Reference proteome</keyword>
<name>A0AAN8LF11_9TELE</name>
<dbReference type="AlphaFoldDB" id="A0AAN8LF11"/>
<organism evidence="1 2">
    <name type="scientific">Coregonus suidteri</name>
    <dbReference type="NCBI Taxonomy" id="861788"/>
    <lineage>
        <taxon>Eukaryota</taxon>
        <taxon>Metazoa</taxon>
        <taxon>Chordata</taxon>
        <taxon>Craniata</taxon>
        <taxon>Vertebrata</taxon>
        <taxon>Euteleostomi</taxon>
        <taxon>Actinopterygii</taxon>
        <taxon>Neopterygii</taxon>
        <taxon>Teleostei</taxon>
        <taxon>Protacanthopterygii</taxon>
        <taxon>Salmoniformes</taxon>
        <taxon>Salmonidae</taxon>
        <taxon>Coregoninae</taxon>
        <taxon>Coregonus</taxon>
    </lineage>
</organism>